<keyword evidence="1" id="KW-0614">Plasmid</keyword>
<proteinExistence type="predicted"/>
<dbReference type="RefSeq" id="WP_264778979.1">
    <property type="nucleotide sequence ID" value="NZ_AP026564.1"/>
</dbReference>
<name>A0ABN6RNI9_9DEIO</name>
<evidence type="ECO:0000313" key="2">
    <source>
        <dbReference type="Proteomes" id="UP001064971"/>
    </source>
</evidence>
<dbReference type="EMBL" id="AP026564">
    <property type="protein sequence ID" value="BDP44852.1"/>
    <property type="molecule type" value="Genomic_DNA"/>
</dbReference>
<protein>
    <recommendedName>
        <fullName evidence="3">Phage protein</fullName>
    </recommendedName>
</protein>
<organism evidence="1 2">
    <name type="scientific">Deinococcus aetherius</name>
    <dbReference type="NCBI Taxonomy" id="200252"/>
    <lineage>
        <taxon>Bacteria</taxon>
        <taxon>Thermotogati</taxon>
        <taxon>Deinococcota</taxon>
        <taxon>Deinococci</taxon>
        <taxon>Deinococcales</taxon>
        <taxon>Deinococcaceae</taxon>
        <taxon>Deinococcus</taxon>
    </lineage>
</organism>
<geneLocation type="plasmid" evidence="1 2">
    <name>pDAETH-4</name>
</geneLocation>
<evidence type="ECO:0000313" key="1">
    <source>
        <dbReference type="EMBL" id="BDP44852.1"/>
    </source>
</evidence>
<gene>
    <name evidence="1" type="ORF">DAETH_48210</name>
</gene>
<evidence type="ECO:0008006" key="3">
    <source>
        <dbReference type="Google" id="ProtNLM"/>
    </source>
</evidence>
<accession>A0ABN6RNI9</accession>
<dbReference type="Proteomes" id="UP001064971">
    <property type="component" value="Plasmid pDAETH-4"/>
</dbReference>
<reference evidence="1" key="1">
    <citation type="submission" date="2022-07" db="EMBL/GenBank/DDBJ databases">
        <title>Complete Genome Sequence of the Radioresistant Bacterium Deinococcus aetherius ST0316, Isolated from the Air Dust collected in Lower Stratosphere above Japan.</title>
        <authorList>
            <person name="Satoh K."/>
            <person name="Hagiwara K."/>
            <person name="Katsumata K."/>
            <person name="Kubo A."/>
            <person name="Yokobori S."/>
            <person name="Yamagishi A."/>
            <person name="Oono Y."/>
            <person name="Narumi I."/>
        </authorList>
    </citation>
    <scope>NUCLEOTIDE SEQUENCE</scope>
    <source>
        <strain evidence="1">ST0316</strain>
        <plasmid evidence="1">pDAETH-4</plasmid>
    </source>
</reference>
<sequence>MTAYASEAELRAYAVGLTLPAEVGGALAQGNHWATRQVEKVEASPTGGALQDVKYAACAHALGILAGNGLITVAEQAAESFELGPLKFKLSKAQTVSLPDFATKAQQHLDDAGLSAGGEDQIEVVTRVRRRW</sequence>
<keyword evidence="2" id="KW-1185">Reference proteome</keyword>